<name>A0ACB0L8J7_TRIPR</name>
<comment type="caution">
    <text evidence="1">The sequence shown here is derived from an EMBL/GenBank/DDBJ whole genome shotgun (WGS) entry which is preliminary data.</text>
</comment>
<protein>
    <submittedName>
        <fullName evidence="1">Uncharacterized protein</fullName>
    </submittedName>
</protein>
<gene>
    <name evidence="1" type="ORF">MILVUS5_LOCUS30656</name>
</gene>
<dbReference type="Proteomes" id="UP001177021">
    <property type="component" value="Unassembled WGS sequence"/>
</dbReference>
<accession>A0ACB0L8J7</accession>
<reference evidence="1" key="1">
    <citation type="submission" date="2023-10" db="EMBL/GenBank/DDBJ databases">
        <authorList>
            <person name="Rodriguez Cubillos JULIANA M."/>
            <person name="De Vega J."/>
        </authorList>
    </citation>
    <scope>NUCLEOTIDE SEQUENCE</scope>
</reference>
<sequence length="156" mass="17294">MDACVWFDAELGSFFISLAFFLTVKFQLCRKFSSLKAAGVAVAGARENKGFAVLAWTRCLKRVELHMDSKVVNNSNSKTSGSVSGGRLIQHIVRMLGMGWEMQKVGTRAEEKCNRKMKIRATEVAIQLLGSIGYDPDYGARPVMRAIQQNAENELS</sequence>
<dbReference type="EMBL" id="CASHSV030000513">
    <property type="protein sequence ID" value="CAJ2665749.1"/>
    <property type="molecule type" value="Genomic_DNA"/>
</dbReference>
<keyword evidence="2" id="KW-1185">Reference proteome</keyword>
<evidence type="ECO:0000313" key="1">
    <source>
        <dbReference type="EMBL" id="CAJ2665749.1"/>
    </source>
</evidence>
<evidence type="ECO:0000313" key="2">
    <source>
        <dbReference type="Proteomes" id="UP001177021"/>
    </source>
</evidence>
<organism evidence="1 2">
    <name type="scientific">Trifolium pratense</name>
    <name type="common">Red clover</name>
    <dbReference type="NCBI Taxonomy" id="57577"/>
    <lineage>
        <taxon>Eukaryota</taxon>
        <taxon>Viridiplantae</taxon>
        <taxon>Streptophyta</taxon>
        <taxon>Embryophyta</taxon>
        <taxon>Tracheophyta</taxon>
        <taxon>Spermatophyta</taxon>
        <taxon>Magnoliopsida</taxon>
        <taxon>eudicotyledons</taxon>
        <taxon>Gunneridae</taxon>
        <taxon>Pentapetalae</taxon>
        <taxon>rosids</taxon>
        <taxon>fabids</taxon>
        <taxon>Fabales</taxon>
        <taxon>Fabaceae</taxon>
        <taxon>Papilionoideae</taxon>
        <taxon>50 kb inversion clade</taxon>
        <taxon>NPAAA clade</taxon>
        <taxon>Hologalegina</taxon>
        <taxon>IRL clade</taxon>
        <taxon>Trifolieae</taxon>
        <taxon>Trifolium</taxon>
    </lineage>
</organism>
<proteinExistence type="predicted"/>